<name>A0ABQ5YKI3_9NEIS</name>
<reference evidence="3" key="1">
    <citation type="journal article" date="2019" name="Int. J. Syst. Evol. Microbiol.">
        <title>The Global Catalogue of Microorganisms (GCM) 10K type strain sequencing project: providing services to taxonomists for standard genome sequencing and annotation.</title>
        <authorList>
            <consortium name="The Broad Institute Genomics Platform"/>
            <consortium name="The Broad Institute Genome Sequencing Center for Infectious Disease"/>
            <person name="Wu L."/>
            <person name="Ma J."/>
        </authorList>
    </citation>
    <scope>NUCLEOTIDE SEQUENCE [LARGE SCALE GENOMIC DNA]</scope>
    <source>
        <strain evidence="3">NBRC 110044</strain>
    </source>
</reference>
<protein>
    <recommendedName>
        <fullName evidence="1">Putative DNA-binding domain-containing protein</fullName>
    </recommendedName>
</protein>
<sequence length="252" mass="27895">MKLDVLQRRFAQALHDEAAAQALFGASAHGASAYANNTLFNRADALAEAYPIVRQLVGDDFFGGMARAHARTTPSRSGDLNRYGDGFAEFIRDFPPAQDIPFLADAARLDWLCHLAYYAEDSPPFDLERLASVPAEQHGSLYFQLAPSVSLLRSPWPVASLWLAHQPEGGDFPSPDQGGEMALAWRNPRNRVQVRRLMPADHAFLAACGRQLPLAEALECAMDEDMEFDFGLSLQQWLHDQVIVNFNESPAP</sequence>
<dbReference type="Pfam" id="PF09836">
    <property type="entry name" value="DUF2063"/>
    <property type="match status" value="1"/>
</dbReference>
<evidence type="ECO:0000259" key="1">
    <source>
        <dbReference type="Pfam" id="PF09836"/>
    </source>
</evidence>
<dbReference type="EMBL" id="BSOG01000003">
    <property type="protein sequence ID" value="GLR14183.1"/>
    <property type="molecule type" value="Genomic_DNA"/>
</dbReference>
<evidence type="ECO:0000313" key="3">
    <source>
        <dbReference type="Proteomes" id="UP001156706"/>
    </source>
</evidence>
<keyword evidence="3" id="KW-1185">Reference proteome</keyword>
<dbReference type="InterPro" id="IPR044922">
    <property type="entry name" value="DUF2063_N_sf"/>
</dbReference>
<proteinExistence type="predicted"/>
<dbReference type="RefSeq" id="WP_284197259.1">
    <property type="nucleotide sequence ID" value="NZ_BSOG01000003.1"/>
</dbReference>
<dbReference type="Gene3D" id="1.10.150.690">
    <property type="entry name" value="DUF2063"/>
    <property type="match status" value="1"/>
</dbReference>
<feature type="domain" description="Putative DNA-binding" evidence="1">
    <location>
        <begin position="6"/>
        <end position="91"/>
    </location>
</feature>
<dbReference type="InterPro" id="IPR018640">
    <property type="entry name" value="DUF2063"/>
</dbReference>
<comment type="caution">
    <text evidence="2">The sequence shown here is derived from an EMBL/GenBank/DDBJ whole genome shotgun (WGS) entry which is preliminary data.</text>
</comment>
<accession>A0ABQ5YKI3</accession>
<evidence type="ECO:0000313" key="2">
    <source>
        <dbReference type="EMBL" id="GLR14183.1"/>
    </source>
</evidence>
<dbReference type="Proteomes" id="UP001156706">
    <property type="component" value="Unassembled WGS sequence"/>
</dbReference>
<gene>
    <name evidence="2" type="ORF">GCM10007907_29730</name>
</gene>
<organism evidence="2 3">
    <name type="scientific">Chitinimonas prasina</name>
    <dbReference type="NCBI Taxonomy" id="1434937"/>
    <lineage>
        <taxon>Bacteria</taxon>
        <taxon>Pseudomonadati</taxon>
        <taxon>Pseudomonadota</taxon>
        <taxon>Betaproteobacteria</taxon>
        <taxon>Neisseriales</taxon>
        <taxon>Chitinibacteraceae</taxon>
        <taxon>Chitinimonas</taxon>
    </lineage>
</organism>